<keyword evidence="5 7" id="KW-1133">Transmembrane helix</keyword>
<evidence type="ECO:0000256" key="1">
    <source>
        <dbReference type="ARBA" id="ARBA00004651"/>
    </source>
</evidence>
<dbReference type="InterPro" id="IPR025966">
    <property type="entry name" value="OppC_N"/>
</dbReference>
<feature type="transmembrane region" description="Helical" evidence="7">
    <location>
        <begin position="247"/>
        <end position="267"/>
    </location>
</feature>
<dbReference type="SUPFAM" id="SSF161098">
    <property type="entry name" value="MetI-like"/>
    <property type="match status" value="1"/>
</dbReference>
<feature type="non-terminal residue" evidence="9">
    <location>
        <position position="1"/>
    </location>
</feature>
<evidence type="ECO:0000259" key="8">
    <source>
        <dbReference type="PROSITE" id="PS50928"/>
    </source>
</evidence>
<feature type="transmembrane region" description="Helical" evidence="7">
    <location>
        <begin position="12"/>
        <end position="35"/>
    </location>
</feature>
<dbReference type="GO" id="GO:0005886">
    <property type="term" value="C:plasma membrane"/>
    <property type="evidence" value="ECO:0007669"/>
    <property type="project" value="UniProtKB-SubCell"/>
</dbReference>
<feature type="transmembrane region" description="Helical" evidence="7">
    <location>
        <begin position="146"/>
        <end position="165"/>
    </location>
</feature>
<dbReference type="Gene3D" id="1.10.3720.10">
    <property type="entry name" value="MetI-like"/>
    <property type="match status" value="1"/>
</dbReference>
<evidence type="ECO:0000313" key="9">
    <source>
        <dbReference type="EMBL" id="GAG05685.1"/>
    </source>
</evidence>
<keyword evidence="2" id="KW-0813">Transport</keyword>
<feature type="transmembrane region" description="Helical" evidence="7">
    <location>
        <begin position="80"/>
        <end position="102"/>
    </location>
</feature>
<evidence type="ECO:0000256" key="5">
    <source>
        <dbReference type="ARBA" id="ARBA00022989"/>
    </source>
</evidence>
<evidence type="ECO:0000256" key="3">
    <source>
        <dbReference type="ARBA" id="ARBA00022475"/>
    </source>
</evidence>
<comment type="caution">
    <text evidence="9">The sequence shown here is derived from an EMBL/GenBank/DDBJ whole genome shotgun (WGS) entry which is preliminary data.</text>
</comment>
<dbReference type="InterPro" id="IPR000515">
    <property type="entry name" value="MetI-like"/>
</dbReference>
<comment type="subcellular location">
    <subcellularLocation>
        <location evidence="1">Cell membrane</location>
        <topology evidence="1">Multi-pass membrane protein</topology>
    </subcellularLocation>
</comment>
<dbReference type="Pfam" id="PF12911">
    <property type="entry name" value="OppC_N"/>
    <property type="match status" value="1"/>
</dbReference>
<dbReference type="AlphaFoldDB" id="X0UJ97"/>
<dbReference type="PROSITE" id="PS50928">
    <property type="entry name" value="ABC_TM1"/>
    <property type="match status" value="1"/>
</dbReference>
<dbReference type="InterPro" id="IPR035906">
    <property type="entry name" value="MetI-like_sf"/>
</dbReference>
<accession>X0UJ97</accession>
<sequence length="268" mass="29327">GFAKGWYKFSRNPLSVVGLVVLILIVLAAILAPYITPYPEHAKPYTNFQDGGQPPSLEHFFGTDRVGRDIFSRVIFGYRFSLTIGIVVIGLGVAPGIIFGLIAGYHQGTWIETVIMRITDIFLAVPPLVLALAITAMLKPNLMNQMMAIALVWWPWYSRLVFALASSLRNEYFVREAELTGASKLHIMFKEILPNCLAPVMTKMTLDMGIVILLGATLSFIGLGVQPPKPGLGTMVAEGAKRLPGEWWGTIFPALAIVVVILAFNLVG</sequence>
<dbReference type="InterPro" id="IPR050366">
    <property type="entry name" value="BP-dependent_transpt_permease"/>
</dbReference>
<dbReference type="CDD" id="cd06261">
    <property type="entry name" value="TM_PBP2"/>
    <property type="match status" value="1"/>
</dbReference>
<dbReference type="PANTHER" id="PTHR43386">
    <property type="entry name" value="OLIGOPEPTIDE TRANSPORT SYSTEM PERMEASE PROTEIN APPC"/>
    <property type="match status" value="1"/>
</dbReference>
<dbReference type="EMBL" id="BARS01024251">
    <property type="protein sequence ID" value="GAG05685.1"/>
    <property type="molecule type" value="Genomic_DNA"/>
</dbReference>
<keyword evidence="4 7" id="KW-0812">Transmembrane</keyword>
<evidence type="ECO:0000256" key="4">
    <source>
        <dbReference type="ARBA" id="ARBA00022692"/>
    </source>
</evidence>
<gene>
    <name evidence="9" type="ORF">S01H1_38515</name>
</gene>
<proteinExistence type="predicted"/>
<keyword evidence="6 7" id="KW-0472">Membrane</keyword>
<evidence type="ECO:0000256" key="6">
    <source>
        <dbReference type="ARBA" id="ARBA00023136"/>
    </source>
</evidence>
<evidence type="ECO:0000256" key="7">
    <source>
        <dbReference type="SAM" id="Phobius"/>
    </source>
</evidence>
<reference evidence="9" key="1">
    <citation type="journal article" date="2014" name="Front. Microbiol.">
        <title>High frequency of phylogenetically diverse reductive dehalogenase-homologous genes in deep subseafloor sedimentary metagenomes.</title>
        <authorList>
            <person name="Kawai M."/>
            <person name="Futagami T."/>
            <person name="Toyoda A."/>
            <person name="Takaki Y."/>
            <person name="Nishi S."/>
            <person name="Hori S."/>
            <person name="Arai W."/>
            <person name="Tsubouchi T."/>
            <person name="Morono Y."/>
            <person name="Uchiyama I."/>
            <person name="Ito T."/>
            <person name="Fujiyama A."/>
            <person name="Inagaki F."/>
            <person name="Takami H."/>
        </authorList>
    </citation>
    <scope>NUCLEOTIDE SEQUENCE</scope>
    <source>
        <strain evidence="9">Expedition CK06-06</strain>
    </source>
</reference>
<evidence type="ECO:0000256" key="2">
    <source>
        <dbReference type="ARBA" id="ARBA00022448"/>
    </source>
</evidence>
<feature type="domain" description="ABC transmembrane type-1" evidence="8">
    <location>
        <begin position="78"/>
        <end position="268"/>
    </location>
</feature>
<protein>
    <recommendedName>
        <fullName evidence="8">ABC transmembrane type-1 domain-containing protein</fullName>
    </recommendedName>
</protein>
<feature type="non-terminal residue" evidence="9">
    <location>
        <position position="268"/>
    </location>
</feature>
<feature type="transmembrane region" description="Helical" evidence="7">
    <location>
        <begin position="114"/>
        <end position="134"/>
    </location>
</feature>
<dbReference type="PANTHER" id="PTHR43386:SF1">
    <property type="entry name" value="D,D-DIPEPTIDE TRANSPORT SYSTEM PERMEASE PROTEIN DDPC-RELATED"/>
    <property type="match status" value="1"/>
</dbReference>
<name>X0UJ97_9ZZZZ</name>
<feature type="transmembrane region" description="Helical" evidence="7">
    <location>
        <begin position="208"/>
        <end position="227"/>
    </location>
</feature>
<keyword evidence="3" id="KW-1003">Cell membrane</keyword>
<dbReference type="GO" id="GO:0055085">
    <property type="term" value="P:transmembrane transport"/>
    <property type="evidence" value="ECO:0007669"/>
    <property type="project" value="InterPro"/>
</dbReference>
<dbReference type="Pfam" id="PF00528">
    <property type="entry name" value="BPD_transp_1"/>
    <property type="match status" value="1"/>
</dbReference>
<organism evidence="9">
    <name type="scientific">marine sediment metagenome</name>
    <dbReference type="NCBI Taxonomy" id="412755"/>
    <lineage>
        <taxon>unclassified sequences</taxon>
        <taxon>metagenomes</taxon>
        <taxon>ecological metagenomes</taxon>
    </lineage>
</organism>